<dbReference type="EMBL" id="CAAALY010058714">
    <property type="protein sequence ID" value="VEL22854.1"/>
    <property type="molecule type" value="Genomic_DNA"/>
</dbReference>
<dbReference type="Proteomes" id="UP000784294">
    <property type="component" value="Unassembled WGS sequence"/>
</dbReference>
<evidence type="ECO:0000313" key="2">
    <source>
        <dbReference type="Proteomes" id="UP000784294"/>
    </source>
</evidence>
<reference evidence="1" key="1">
    <citation type="submission" date="2018-11" db="EMBL/GenBank/DDBJ databases">
        <authorList>
            <consortium name="Pathogen Informatics"/>
        </authorList>
    </citation>
    <scope>NUCLEOTIDE SEQUENCE</scope>
</reference>
<gene>
    <name evidence="1" type="ORF">PXEA_LOCUS16294</name>
</gene>
<accession>A0A3S5CNA8</accession>
<keyword evidence="2" id="KW-1185">Reference proteome</keyword>
<sequence length="78" mass="8745">MHYFYKSNSWVGSSPRYQVSGQAQWSSGRSGSAEANRKARLPIFGKWNEAMYCGEEGGSAQCIWRFGEQLAVGCLKFL</sequence>
<evidence type="ECO:0000313" key="1">
    <source>
        <dbReference type="EMBL" id="VEL22854.1"/>
    </source>
</evidence>
<protein>
    <submittedName>
        <fullName evidence="1">Uncharacterized protein</fullName>
    </submittedName>
</protein>
<name>A0A3S5CNA8_9PLAT</name>
<dbReference type="AlphaFoldDB" id="A0A3S5CNA8"/>
<organism evidence="1 2">
    <name type="scientific">Protopolystoma xenopodis</name>
    <dbReference type="NCBI Taxonomy" id="117903"/>
    <lineage>
        <taxon>Eukaryota</taxon>
        <taxon>Metazoa</taxon>
        <taxon>Spiralia</taxon>
        <taxon>Lophotrochozoa</taxon>
        <taxon>Platyhelminthes</taxon>
        <taxon>Monogenea</taxon>
        <taxon>Polyopisthocotylea</taxon>
        <taxon>Polystomatidea</taxon>
        <taxon>Polystomatidae</taxon>
        <taxon>Protopolystoma</taxon>
    </lineage>
</organism>
<comment type="caution">
    <text evidence="1">The sequence shown here is derived from an EMBL/GenBank/DDBJ whole genome shotgun (WGS) entry which is preliminary data.</text>
</comment>
<proteinExistence type="predicted"/>